<protein>
    <submittedName>
        <fullName evidence="1">Uncharacterized protein</fullName>
    </submittedName>
</protein>
<comment type="caution">
    <text evidence="1">The sequence shown here is derived from an EMBL/GenBank/DDBJ whole genome shotgun (WGS) entry which is preliminary data.</text>
</comment>
<keyword evidence="2" id="KW-1185">Reference proteome</keyword>
<dbReference type="Proteomes" id="UP000803844">
    <property type="component" value="Unassembled WGS sequence"/>
</dbReference>
<proteinExistence type="predicted"/>
<gene>
    <name evidence="1" type="ORF">M406DRAFT_358623</name>
</gene>
<reference evidence="1" key="1">
    <citation type="journal article" date="2020" name="Phytopathology">
        <title>Genome sequence of the chestnut blight fungus Cryphonectria parasitica EP155: A fundamental resource for an archetypical invasive plant pathogen.</title>
        <authorList>
            <person name="Crouch J.A."/>
            <person name="Dawe A."/>
            <person name="Aerts A."/>
            <person name="Barry K."/>
            <person name="Churchill A.C.L."/>
            <person name="Grimwood J."/>
            <person name="Hillman B."/>
            <person name="Milgroom M.G."/>
            <person name="Pangilinan J."/>
            <person name="Smith M."/>
            <person name="Salamov A."/>
            <person name="Schmutz J."/>
            <person name="Yadav J."/>
            <person name="Grigoriev I.V."/>
            <person name="Nuss D."/>
        </authorList>
    </citation>
    <scope>NUCLEOTIDE SEQUENCE</scope>
    <source>
        <strain evidence="1">EP155</strain>
    </source>
</reference>
<dbReference type="GeneID" id="63841080"/>
<evidence type="ECO:0000313" key="1">
    <source>
        <dbReference type="EMBL" id="KAF3760383.1"/>
    </source>
</evidence>
<dbReference type="AlphaFoldDB" id="A0A9P5CI77"/>
<sequence>MPCPLELTRCPWPSCTGDLSVPWTKCKLFNSLTLPTRFSGVDADNSGFTEFQLPQHLLLSADDCGVIGRRVAITSLDSSQLCVAEGVIGFNTAPLMPSLQA</sequence>
<dbReference type="EMBL" id="MU032353">
    <property type="protein sequence ID" value="KAF3760383.1"/>
    <property type="molecule type" value="Genomic_DNA"/>
</dbReference>
<name>A0A9P5CI77_CRYP1</name>
<accession>A0A9P5CI77</accession>
<dbReference type="OrthoDB" id="4158189at2759"/>
<dbReference type="RefSeq" id="XP_040771362.1">
    <property type="nucleotide sequence ID" value="XM_040923951.1"/>
</dbReference>
<organism evidence="1 2">
    <name type="scientific">Cryphonectria parasitica (strain ATCC 38755 / EP155)</name>
    <dbReference type="NCBI Taxonomy" id="660469"/>
    <lineage>
        <taxon>Eukaryota</taxon>
        <taxon>Fungi</taxon>
        <taxon>Dikarya</taxon>
        <taxon>Ascomycota</taxon>
        <taxon>Pezizomycotina</taxon>
        <taxon>Sordariomycetes</taxon>
        <taxon>Sordariomycetidae</taxon>
        <taxon>Diaporthales</taxon>
        <taxon>Cryphonectriaceae</taxon>
        <taxon>Cryphonectria-Endothia species complex</taxon>
        <taxon>Cryphonectria</taxon>
    </lineage>
</organism>
<evidence type="ECO:0000313" key="2">
    <source>
        <dbReference type="Proteomes" id="UP000803844"/>
    </source>
</evidence>